<keyword evidence="7 11" id="KW-0443">Lipid metabolism</keyword>
<comment type="similarity">
    <text evidence="3 11">Belongs to the CDP-alcohol phosphatidyltransferase class-II family.</text>
</comment>
<evidence type="ECO:0000259" key="14">
    <source>
        <dbReference type="PROSITE" id="PS50035"/>
    </source>
</evidence>
<keyword evidence="13" id="KW-1133">Transmembrane helix</keyword>
<gene>
    <name evidence="15" type="primary">PGS1</name>
</gene>
<sequence>MFRSVLPYFACVSLFLHLALVIQIRLWTGKGILAIVDPCHVLALAAALPLPAWSLAGKQKFHYKEFLHLSLHRSSWLLLAPLLTPPVPVITAPPCTLCPEGAHRFQWIRNLVPEFGISSSHVKVLSSPAEFYELLKVQIKAAKQRMVMASLYLGTGLLEQELVYCLEEALEKSLQAKGSSDLRVSILLDYTRGSRGRKNSRTMLIPLLQRFPEQVRVSLFHTPNLRGLLRLLIPERFNETIGLQHIKVYLFDDNVILSGANLSDLYFTNRQDRYVLLRDSPEIADFFTELVDAIGDVSLQLQQDDTVQMMEGMVHPYQGDKVAYCEIAKRRVMEVINSARTRQELLHAKTFHGSQPGSSLLPQQGSQASGSLKPEPDTWIYPLIQMKPFGIQIDEMVTETLLTEAERDARIYLTTGYFNLTQAYMDLILGTRAEYRILLASPEVNGFFGAKGVAGAIPAAYVYIEQQFYSEVCCLQQQERVQLQEYSRAGWTFHAKGLWLYLAGSDLPCLTLIGSPNFGYRSVHRDLEAQVAIVTENKALQQQLHQEQEQLYLCSGVVSTSTFEQPSRYVKLWVKLVTPLIKNFF</sequence>
<dbReference type="CDD" id="cd09137">
    <property type="entry name" value="PLDc_PGS1_euk_2"/>
    <property type="match status" value="1"/>
</dbReference>
<keyword evidence="16" id="KW-1185">Reference proteome</keyword>
<dbReference type="Gene3D" id="3.30.870.10">
    <property type="entry name" value="Endonuclease Chain A"/>
    <property type="match status" value="2"/>
</dbReference>
<dbReference type="AlphaFoldDB" id="A0A674G9E5"/>
<dbReference type="InParanoid" id="A0A674G9E5"/>
<dbReference type="PANTHER" id="PTHR12586:SF1">
    <property type="entry name" value="CDP-DIACYLGLYCEROL--GLYCEROL-3-PHOSPHATE 3-PHOSPHATIDYLTRANSFERASE, MITOCHONDRIAL"/>
    <property type="match status" value="1"/>
</dbReference>
<dbReference type="FunCoup" id="A0A674G9E5">
    <property type="interactions" value="447"/>
</dbReference>
<dbReference type="GO" id="GO:0005739">
    <property type="term" value="C:mitochondrion"/>
    <property type="evidence" value="ECO:0007669"/>
    <property type="project" value="UniProtKB-SubCell"/>
</dbReference>
<dbReference type="UniPathway" id="UPA00084">
    <property type="reaction ID" value="UER00503"/>
</dbReference>
<protein>
    <recommendedName>
        <fullName evidence="11">CDP-diacylglycerol--glycerol-3-phosphate 3-phosphatidyltransferase</fullName>
        <ecNumber evidence="11">2.7.8.5</ecNumber>
    </recommendedName>
</protein>
<name>A0A674G9E5_TAEGU</name>
<dbReference type="Ensembl" id="ENSTGUT00000020586.1">
    <property type="protein sequence ID" value="ENSTGUP00000019286.1"/>
    <property type="gene ID" value="ENSTGUG00000003319.2"/>
</dbReference>
<dbReference type="GO" id="GO:0005783">
    <property type="term" value="C:endoplasmic reticulum"/>
    <property type="evidence" value="ECO:0007669"/>
    <property type="project" value="Ensembl"/>
</dbReference>
<proteinExistence type="inferred from homology"/>
<reference evidence="15" key="3">
    <citation type="submission" date="2025-09" db="UniProtKB">
        <authorList>
            <consortium name="Ensembl"/>
        </authorList>
    </citation>
    <scope>IDENTIFICATION</scope>
</reference>
<evidence type="ECO:0000256" key="11">
    <source>
        <dbReference type="RuleBase" id="RU365024"/>
    </source>
</evidence>
<reference evidence="15" key="2">
    <citation type="submission" date="2025-08" db="UniProtKB">
        <authorList>
            <consortium name="Ensembl"/>
        </authorList>
    </citation>
    <scope>IDENTIFICATION</scope>
</reference>
<keyword evidence="11" id="KW-0547">Nucleotide-binding</keyword>
<feature type="compositionally biased region" description="Polar residues" evidence="12">
    <location>
        <begin position="352"/>
        <end position="370"/>
    </location>
</feature>
<dbReference type="InterPro" id="IPR001736">
    <property type="entry name" value="PLipase_D/transphosphatidylase"/>
</dbReference>
<evidence type="ECO:0000313" key="15">
    <source>
        <dbReference type="Ensembl" id="ENSTGUP00000019286.1"/>
    </source>
</evidence>
<evidence type="ECO:0000313" key="16">
    <source>
        <dbReference type="Proteomes" id="UP000007754"/>
    </source>
</evidence>
<organism evidence="15 16">
    <name type="scientific">Taeniopygia guttata</name>
    <name type="common">Zebra finch</name>
    <name type="synonym">Poephila guttata</name>
    <dbReference type="NCBI Taxonomy" id="59729"/>
    <lineage>
        <taxon>Eukaryota</taxon>
        <taxon>Metazoa</taxon>
        <taxon>Chordata</taxon>
        <taxon>Craniata</taxon>
        <taxon>Vertebrata</taxon>
        <taxon>Euteleostomi</taxon>
        <taxon>Archelosauria</taxon>
        <taxon>Archosauria</taxon>
        <taxon>Dinosauria</taxon>
        <taxon>Saurischia</taxon>
        <taxon>Theropoda</taxon>
        <taxon>Coelurosauria</taxon>
        <taxon>Aves</taxon>
        <taxon>Neognathae</taxon>
        <taxon>Neoaves</taxon>
        <taxon>Telluraves</taxon>
        <taxon>Australaves</taxon>
        <taxon>Passeriformes</taxon>
        <taxon>Passeroidea</taxon>
        <taxon>Estrildidae</taxon>
        <taxon>Estrildinae</taxon>
        <taxon>Taeniopygia</taxon>
    </lineage>
</organism>
<comment type="subcellular location">
    <subcellularLocation>
        <location evidence="11">Mitochondrion</location>
    </subcellularLocation>
</comment>
<reference evidence="15 16" key="1">
    <citation type="journal article" date="2010" name="Nature">
        <title>The genome of a songbird.</title>
        <authorList>
            <person name="Warren W.C."/>
            <person name="Clayton D.F."/>
            <person name="Ellegren H."/>
            <person name="Arnold A.P."/>
            <person name="Hillier L.W."/>
            <person name="Kunstner A."/>
            <person name="Searle S."/>
            <person name="White S."/>
            <person name="Vilella A.J."/>
            <person name="Fairley S."/>
            <person name="Heger A."/>
            <person name="Kong L."/>
            <person name="Ponting C.P."/>
            <person name="Jarvis E.D."/>
            <person name="Mello C.V."/>
            <person name="Minx P."/>
            <person name="Lovell P."/>
            <person name="Velho T.A."/>
            <person name="Ferris M."/>
            <person name="Balakrishnan C.N."/>
            <person name="Sinha S."/>
            <person name="Blatti C."/>
            <person name="London S.E."/>
            <person name="Li Y."/>
            <person name="Lin Y.C."/>
            <person name="George J."/>
            <person name="Sweedler J."/>
            <person name="Southey B."/>
            <person name="Gunaratne P."/>
            <person name="Watson M."/>
            <person name="Nam K."/>
            <person name="Backstrom N."/>
            <person name="Smeds L."/>
            <person name="Nabholz B."/>
            <person name="Itoh Y."/>
            <person name="Whitney O."/>
            <person name="Pfenning A.R."/>
            <person name="Howard J."/>
            <person name="Volker M."/>
            <person name="Skinner B.M."/>
            <person name="Griffin D.K."/>
            <person name="Ye L."/>
            <person name="McLaren W.M."/>
            <person name="Flicek P."/>
            <person name="Quesada V."/>
            <person name="Velasco G."/>
            <person name="Lopez-Otin C."/>
            <person name="Puente X.S."/>
            <person name="Olender T."/>
            <person name="Lancet D."/>
            <person name="Smit A.F."/>
            <person name="Hubley R."/>
            <person name="Konkel M.K."/>
            <person name="Walker J.A."/>
            <person name="Batzer M.A."/>
            <person name="Gu W."/>
            <person name="Pollock D.D."/>
            <person name="Chen L."/>
            <person name="Cheng Z."/>
            <person name="Eichler E.E."/>
            <person name="Stapley J."/>
            <person name="Slate J."/>
            <person name="Ekblom R."/>
            <person name="Birkhead T."/>
            <person name="Burke T."/>
            <person name="Burt D."/>
            <person name="Scharff C."/>
            <person name="Adam I."/>
            <person name="Richard H."/>
            <person name="Sultan M."/>
            <person name="Soldatov A."/>
            <person name="Lehrach H."/>
            <person name="Edwards S.V."/>
            <person name="Yang S.P."/>
            <person name="Li X."/>
            <person name="Graves T."/>
            <person name="Fulton L."/>
            <person name="Nelson J."/>
            <person name="Chinwalla A."/>
            <person name="Hou S."/>
            <person name="Mardis E.R."/>
            <person name="Wilson R.K."/>
        </authorList>
    </citation>
    <scope>NUCLEOTIDE SEQUENCE [LARGE SCALE GENOMIC DNA]</scope>
</reference>
<comment type="catalytic activity">
    <reaction evidence="10 11">
        <text>a CDP-1,2-diacyl-sn-glycerol + sn-glycerol 3-phosphate = a 1,2-diacyl-sn-glycero-3-phospho-(1'-sn-glycero-3'-phosphate) + CMP + H(+)</text>
        <dbReference type="Rhea" id="RHEA:12593"/>
        <dbReference type="ChEBI" id="CHEBI:15378"/>
        <dbReference type="ChEBI" id="CHEBI:57597"/>
        <dbReference type="ChEBI" id="CHEBI:58332"/>
        <dbReference type="ChEBI" id="CHEBI:60110"/>
        <dbReference type="ChEBI" id="CHEBI:60377"/>
        <dbReference type="EC" id="2.7.8.5"/>
    </reaction>
</comment>
<comment type="function">
    <text evidence="1 11">Functions in the biosynthesis of the anionic phospholipids phosphatidylglycerol and cardiolipin.</text>
</comment>
<evidence type="ECO:0000256" key="6">
    <source>
        <dbReference type="ARBA" id="ARBA00022737"/>
    </source>
</evidence>
<keyword evidence="11" id="KW-0067">ATP-binding</keyword>
<evidence type="ECO:0000256" key="4">
    <source>
        <dbReference type="ARBA" id="ARBA00022516"/>
    </source>
</evidence>
<dbReference type="GO" id="GO:0005524">
    <property type="term" value="F:ATP binding"/>
    <property type="evidence" value="ECO:0007669"/>
    <property type="project" value="UniProtKB-KW"/>
</dbReference>
<comment type="pathway">
    <text evidence="2 11">Phospholipid metabolism; phosphatidylglycerol biosynthesis; phosphatidylglycerol from CDP-diacylglycerol: step 1/2.</text>
</comment>
<dbReference type="CDD" id="cd09135">
    <property type="entry name" value="PLDc_PGS1_euk_1"/>
    <property type="match status" value="1"/>
</dbReference>
<keyword evidence="13" id="KW-0472">Membrane</keyword>
<feature type="domain" description="PLD phosphodiesterase" evidence="14">
    <location>
        <begin position="240"/>
        <end position="266"/>
    </location>
</feature>
<evidence type="ECO:0000256" key="1">
    <source>
        <dbReference type="ARBA" id="ARBA00003537"/>
    </source>
</evidence>
<dbReference type="Proteomes" id="UP000007754">
    <property type="component" value="Chromosome 18"/>
</dbReference>
<evidence type="ECO:0000256" key="3">
    <source>
        <dbReference type="ARBA" id="ARBA00010682"/>
    </source>
</evidence>
<evidence type="ECO:0000256" key="12">
    <source>
        <dbReference type="SAM" id="MobiDB-lite"/>
    </source>
</evidence>
<evidence type="ECO:0000256" key="7">
    <source>
        <dbReference type="ARBA" id="ARBA00023098"/>
    </source>
</evidence>
<dbReference type="EC" id="2.7.8.5" evidence="11"/>
<feature type="region of interest" description="Disordered" evidence="12">
    <location>
        <begin position="352"/>
        <end position="373"/>
    </location>
</feature>
<accession>A0A674G9E5</accession>
<keyword evidence="11" id="KW-0496">Mitochondrion</keyword>
<keyword evidence="13" id="KW-0812">Transmembrane</keyword>
<evidence type="ECO:0000256" key="8">
    <source>
        <dbReference type="ARBA" id="ARBA00023209"/>
    </source>
</evidence>
<keyword evidence="9 11" id="KW-1208">Phospholipid metabolism</keyword>
<evidence type="ECO:0000256" key="5">
    <source>
        <dbReference type="ARBA" id="ARBA00022679"/>
    </source>
</evidence>
<dbReference type="OMA" id="HKCLAQC"/>
<dbReference type="InterPro" id="IPR016270">
    <property type="entry name" value="PGS1"/>
</dbReference>
<keyword evidence="8 11" id="KW-0594">Phospholipid biosynthesis</keyword>
<keyword evidence="4 11" id="KW-0444">Lipid biosynthesis</keyword>
<dbReference type="PANTHER" id="PTHR12586">
    <property type="entry name" value="CDP-DIACYLGLYCEROL--SERINE O-PHOSPHATIDYLTRANSFERASE"/>
    <property type="match status" value="1"/>
</dbReference>
<evidence type="ECO:0000256" key="10">
    <source>
        <dbReference type="ARBA" id="ARBA00048586"/>
    </source>
</evidence>
<dbReference type="PROSITE" id="PS50035">
    <property type="entry name" value="PLD"/>
    <property type="match status" value="1"/>
</dbReference>
<keyword evidence="6" id="KW-0677">Repeat</keyword>
<dbReference type="GeneTree" id="ENSGT00390000002373"/>
<evidence type="ECO:0000256" key="2">
    <source>
        <dbReference type="ARBA" id="ARBA00005042"/>
    </source>
</evidence>
<evidence type="ECO:0000256" key="13">
    <source>
        <dbReference type="SAM" id="Phobius"/>
    </source>
</evidence>
<feature type="transmembrane region" description="Helical" evidence="13">
    <location>
        <begin position="6"/>
        <end position="27"/>
    </location>
</feature>
<dbReference type="GO" id="GO:0032049">
    <property type="term" value="P:cardiolipin biosynthetic process"/>
    <property type="evidence" value="ECO:0007669"/>
    <property type="project" value="InterPro"/>
</dbReference>
<keyword evidence="5 11" id="KW-0808">Transferase</keyword>
<dbReference type="GO" id="GO:0008444">
    <property type="term" value="F:CDP-diacylglycerol-glycerol-3-phosphate 3-phosphatidyltransferase activity"/>
    <property type="evidence" value="ECO:0007669"/>
    <property type="project" value="UniProtKB-EC"/>
</dbReference>
<dbReference type="SUPFAM" id="SSF56024">
    <property type="entry name" value="Phospholipase D/nuclease"/>
    <property type="match status" value="1"/>
</dbReference>
<evidence type="ECO:0000256" key="9">
    <source>
        <dbReference type="ARBA" id="ARBA00023264"/>
    </source>
</evidence>